<dbReference type="Proteomes" id="UP001428341">
    <property type="component" value="Unassembled WGS sequence"/>
</dbReference>
<reference evidence="1 2" key="1">
    <citation type="submission" date="2024-05" db="EMBL/GenBank/DDBJ databases">
        <title>Haplotype-resolved chromosome-level genome assembly of Huyou (Citrus changshanensis).</title>
        <authorList>
            <person name="Miao C."/>
            <person name="Chen W."/>
            <person name="Wu Y."/>
            <person name="Wang L."/>
            <person name="Zhao S."/>
            <person name="Grierson D."/>
            <person name="Xu C."/>
            <person name="Chen K."/>
        </authorList>
    </citation>
    <scope>NUCLEOTIDE SEQUENCE [LARGE SCALE GENOMIC DNA]</scope>
    <source>
        <strain evidence="1">01-14</strain>
        <tissue evidence="1">Leaf</tissue>
    </source>
</reference>
<name>A0AAP0N602_9ROSI</name>
<dbReference type="AlphaFoldDB" id="A0AAP0N602"/>
<dbReference type="PANTHER" id="PTHR31973">
    <property type="entry name" value="POLYPROTEIN, PUTATIVE-RELATED"/>
    <property type="match status" value="1"/>
</dbReference>
<keyword evidence="2" id="KW-1185">Reference proteome</keyword>
<proteinExistence type="predicted"/>
<dbReference type="EMBL" id="JBCGBO010000001">
    <property type="protein sequence ID" value="KAK9230704.1"/>
    <property type="molecule type" value="Genomic_DNA"/>
</dbReference>
<comment type="caution">
    <text evidence="1">The sequence shown here is derived from an EMBL/GenBank/DDBJ whole genome shotgun (WGS) entry which is preliminary data.</text>
</comment>
<sequence>MESSNSRSMSVVLRAQLAGHANLKSKHPQFDFKAHFWAAARASNRRAFDDAMQNIKAADEGVYETLRRIPPKFWLRHAFDNNCKSDHCTNNITESFNAWIEIQMKFPIVSMLEWIRKKLMKRMIGRRKKAES</sequence>
<dbReference type="PANTHER" id="PTHR31973:SF187">
    <property type="entry name" value="MUTATOR TRANSPOSASE MUDRA PROTEIN"/>
    <property type="match status" value="1"/>
</dbReference>
<gene>
    <name evidence="1" type="ORF">WN944_023676</name>
</gene>
<evidence type="ECO:0000313" key="1">
    <source>
        <dbReference type="EMBL" id="KAK9230704.1"/>
    </source>
</evidence>
<organism evidence="1 2">
    <name type="scientific">Citrus x changshan-huyou</name>
    <dbReference type="NCBI Taxonomy" id="2935761"/>
    <lineage>
        <taxon>Eukaryota</taxon>
        <taxon>Viridiplantae</taxon>
        <taxon>Streptophyta</taxon>
        <taxon>Embryophyta</taxon>
        <taxon>Tracheophyta</taxon>
        <taxon>Spermatophyta</taxon>
        <taxon>Magnoliopsida</taxon>
        <taxon>eudicotyledons</taxon>
        <taxon>Gunneridae</taxon>
        <taxon>Pentapetalae</taxon>
        <taxon>rosids</taxon>
        <taxon>malvids</taxon>
        <taxon>Sapindales</taxon>
        <taxon>Rutaceae</taxon>
        <taxon>Aurantioideae</taxon>
        <taxon>Citrus</taxon>
    </lineage>
</organism>
<protein>
    <submittedName>
        <fullName evidence="1">Uncharacterized protein</fullName>
    </submittedName>
</protein>
<evidence type="ECO:0000313" key="2">
    <source>
        <dbReference type="Proteomes" id="UP001428341"/>
    </source>
</evidence>
<accession>A0AAP0N602</accession>